<reference evidence="2 3" key="1">
    <citation type="submission" date="2019-04" db="EMBL/GenBank/DDBJ databases">
        <title>In vitro growth and metabolic characteristics of meat-borne Lactobacillus algidus strains.</title>
        <authorList>
            <person name="Sade E."/>
            <person name="Per J."/>
            <person name="Tytti H."/>
            <person name="Johanna B.K."/>
        </authorList>
    </citation>
    <scope>NUCLEOTIDE SEQUENCE [LARGE SCALE GENOMIC DNA]</scope>
    <source>
        <strain evidence="2 3">LTS37-1</strain>
    </source>
</reference>
<dbReference type="RefSeq" id="WP_146303127.1">
    <property type="nucleotide sequence ID" value="NZ_JANXKU010000004.1"/>
</dbReference>
<dbReference type="Proteomes" id="UP000321659">
    <property type="component" value="Unassembled WGS sequence"/>
</dbReference>
<dbReference type="EMBL" id="SRRQ01000012">
    <property type="protein sequence ID" value="TWW10475.1"/>
    <property type="molecule type" value="Genomic_DNA"/>
</dbReference>
<evidence type="ECO:0000313" key="3">
    <source>
        <dbReference type="Proteomes" id="UP000321659"/>
    </source>
</evidence>
<dbReference type="PANTHER" id="PTHR43404:SF2">
    <property type="entry name" value="LIPOPOLYSACCHARIDE CHOLINEPHOSPHOTRANSFERASE LICD"/>
    <property type="match status" value="1"/>
</dbReference>
<sequence length="277" mass="32745">MEIEELHKVELDLIQEIIEICQKNQIKYFMIGGSLLGAVRHQGFIPWDDDVDIGMVREDYDRFLQVAPAELSQPYYFLQTDQSDQNYAFGYAKLLDESIYIEEKRNINDARKGVFVDIFPFDKIPMGDVERSIQQSRYKYLNAKIILASNYRLIDTEITAKIRKMQPDQSRKTREYKEKRDELARTYNQDETIQEYKNLASQYSYEKELLSEKELATVVEVPFENLTVTILSAYDAILSRLYGDYLQLPPEDKQIEKHIEKVTILDRKEFTFDNRIN</sequence>
<dbReference type="GO" id="GO:0009100">
    <property type="term" value="P:glycoprotein metabolic process"/>
    <property type="evidence" value="ECO:0007669"/>
    <property type="project" value="UniProtKB-ARBA"/>
</dbReference>
<name>A0A5C6M8S7_9LACO</name>
<dbReference type="GO" id="GO:0016740">
    <property type="term" value="F:transferase activity"/>
    <property type="evidence" value="ECO:0007669"/>
    <property type="project" value="UniProtKB-KW"/>
</dbReference>
<gene>
    <name evidence="2" type="primary">licD</name>
    <name evidence="2" type="ORF">LABALGLTS371_13740</name>
</gene>
<dbReference type="InterPro" id="IPR052942">
    <property type="entry name" value="LPS_cholinephosphotransferase"/>
</dbReference>
<dbReference type="Pfam" id="PF04991">
    <property type="entry name" value="LicD"/>
    <property type="match status" value="1"/>
</dbReference>
<dbReference type="InterPro" id="IPR007074">
    <property type="entry name" value="LicD/FKTN/FKRP_NTP_transf"/>
</dbReference>
<dbReference type="PANTHER" id="PTHR43404">
    <property type="entry name" value="LIPOPOLYSACCHARIDE CHOLINEPHOSPHOTRANSFERASE LICD"/>
    <property type="match status" value="1"/>
</dbReference>
<keyword evidence="2" id="KW-0808">Transferase</keyword>
<proteinExistence type="predicted"/>
<protein>
    <submittedName>
        <fullName evidence="2">LPS cholinephosphotransferase</fullName>
    </submittedName>
</protein>
<evidence type="ECO:0000313" key="2">
    <source>
        <dbReference type="EMBL" id="TWW10475.1"/>
    </source>
</evidence>
<comment type="caution">
    <text evidence="2">The sequence shown here is derived from an EMBL/GenBank/DDBJ whole genome shotgun (WGS) entry which is preliminary data.</text>
</comment>
<evidence type="ECO:0000259" key="1">
    <source>
        <dbReference type="Pfam" id="PF04991"/>
    </source>
</evidence>
<feature type="domain" description="LicD/FKTN/FKRP nucleotidyltransferase" evidence="1">
    <location>
        <begin position="21"/>
        <end position="243"/>
    </location>
</feature>
<dbReference type="AlphaFoldDB" id="A0A5C6M8S7"/>
<accession>A0A5C6M8S7</accession>
<organism evidence="2 3">
    <name type="scientific">Dellaglioa algida</name>
    <dbReference type="NCBI Taxonomy" id="105612"/>
    <lineage>
        <taxon>Bacteria</taxon>
        <taxon>Bacillati</taxon>
        <taxon>Bacillota</taxon>
        <taxon>Bacilli</taxon>
        <taxon>Lactobacillales</taxon>
        <taxon>Lactobacillaceae</taxon>
        <taxon>Dellaglioa</taxon>
    </lineage>
</organism>